<evidence type="ECO:0000313" key="1">
    <source>
        <dbReference type="EMBL" id="KAK3677825.1"/>
    </source>
</evidence>
<dbReference type="Proteomes" id="UP001281147">
    <property type="component" value="Unassembled WGS sequence"/>
</dbReference>
<proteinExistence type="predicted"/>
<accession>A0ACC3M8K5</accession>
<gene>
    <name evidence="1" type="ORF">LTR37_021523</name>
</gene>
<comment type="caution">
    <text evidence="1">The sequence shown here is derived from an EMBL/GenBank/DDBJ whole genome shotgun (WGS) entry which is preliminary data.</text>
</comment>
<protein>
    <submittedName>
        <fullName evidence="1">Uncharacterized protein</fullName>
    </submittedName>
</protein>
<keyword evidence="2" id="KW-1185">Reference proteome</keyword>
<feature type="non-terminal residue" evidence="1">
    <location>
        <position position="1"/>
    </location>
</feature>
<reference evidence="1" key="1">
    <citation type="submission" date="2023-07" db="EMBL/GenBank/DDBJ databases">
        <title>Black Yeasts Isolated from many extreme environments.</title>
        <authorList>
            <person name="Coleine C."/>
            <person name="Stajich J.E."/>
            <person name="Selbmann L."/>
        </authorList>
    </citation>
    <scope>NUCLEOTIDE SEQUENCE</scope>
    <source>
        <strain evidence="1">CCFEE 5714</strain>
    </source>
</reference>
<organism evidence="1 2">
    <name type="scientific">Vermiconidia calcicola</name>
    <dbReference type="NCBI Taxonomy" id="1690605"/>
    <lineage>
        <taxon>Eukaryota</taxon>
        <taxon>Fungi</taxon>
        <taxon>Dikarya</taxon>
        <taxon>Ascomycota</taxon>
        <taxon>Pezizomycotina</taxon>
        <taxon>Dothideomycetes</taxon>
        <taxon>Dothideomycetidae</taxon>
        <taxon>Mycosphaerellales</taxon>
        <taxon>Extremaceae</taxon>
        <taxon>Vermiconidia</taxon>
    </lineage>
</organism>
<evidence type="ECO:0000313" key="2">
    <source>
        <dbReference type="Proteomes" id="UP001281147"/>
    </source>
</evidence>
<name>A0ACC3M8K5_9PEZI</name>
<sequence length="73" mass="8478">AIEEIKVQEILQKCERDCKDTTLLRIELFSKELKRKVSSLNSQRPSYYLQTIYPDFGEVMVLLEIVLPSTCLA</sequence>
<dbReference type="EMBL" id="JAUTXU010000618">
    <property type="protein sequence ID" value="KAK3677825.1"/>
    <property type="molecule type" value="Genomic_DNA"/>
</dbReference>